<dbReference type="RefSeq" id="WP_150967666.1">
    <property type="nucleotide sequence ID" value="NZ_VZDO01000001.1"/>
</dbReference>
<evidence type="ECO:0000313" key="2">
    <source>
        <dbReference type="Proteomes" id="UP000432089"/>
    </source>
</evidence>
<comment type="caution">
    <text evidence="1">The sequence shown here is derived from an EMBL/GenBank/DDBJ whole genome shotgun (WGS) entry which is preliminary data.</text>
</comment>
<proteinExistence type="predicted"/>
<dbReference type="EMBL" id="VZDO01000001">
    <property type="protein sequence ID" value="KAB0682695.1"/>
    <property type="molecule type" value="Genomic_DNA"/>
</dbReference>
<name>A0A7V7TY13_9HYPH</name>
<dbReference type="AlphaFoldDB" id="A0A7V7TY13"/>
<reference evidence="1 2" key="1">
    <citation type="submission" date="2019-09" db="EMBL/GenBank/DDBJ databases">
        <title>YIM 132180 draft genome.</title>
        <authorList>
            <person name="Zhang K."/>
        </authorList>
    </citation>
    <scope>NUCLEOTIDE SEQUENCE [LARGE SCALE GENOMIC DNA]</scope>
    <source>
        <strain evidence="1 2">YIM 132180</strain>
    </source>
</reference>
<organism evidence="1 2">
    <name type="scientific">Plantimonas leprariae</name>
    <dbReference type="NCBI Taxonomy" id="2615207"/>
    <lineage>
        <taxon>Bacteria</taxon>
        <taxon>Pseudomonadati</taxon>
        <taxon>Pseudomonadota</taxon>
        <taxon>Alphaproteobacteria</taxon>
        <taxon>Hyphomicrobiales</taxon>
        <taxon>Aurantimonadaceae</taxon>
        <taxon>Plantimonas</taxon>
    </lineage>
</organism>
<evidence type="ECO:0000313" key="1">
    <source>
        <dbReference type="EMBL" id="KAB0682695.1"/>
    </source>
</evidence>
<accession>A0A7V7TY13</accession>
<gene>
    <name evidence="1" type="ORF">F6X38_00980</name>
</gene>
<sequence>MGEAKKIVTEDATAAELPERFRGDLPPDQKVVVLVLPIPDDETAKLPKYLRYWGAAAHLGTTTEEAVARVRALRDEWDDR</sequence>
<keyword evidence="2" id="KW-1185">Reference proteome</keyword>
<protein>
    <submittedName>
        <fullName evidence="1">Uncharacterized protein</fullName>
    </submittedName>
</protein>
<dbReference type="Proteomes" id="UP000432089">
    <property type="component" value="Unassembled WGS sequence"/>
</dbReference>